<name>A0A229W0P5_9BIFI</name>
<accession>A0A229W0P5</accession>
<dbReference type="RefSeq" id="WP_158214099.1">
    <property type="nucleotide sequence ID" value="NZ_NEWD01000004.1"/>
</dbReference>
<sequence length="57" mass="6000">MRDKILAGIAACVTPLLFLATILLDGIPCTVSMVLCLAAAMIVIDRSGLLDRLVDSL</sequence>
<dbReference type="AlphaFoldDB" id="A0A229W0P5"/>
<keyword evidence="2" id="KW-1185">Reference proteome</keyword>
<dbReference type="EMBL" id="NEWD01000004">
    <property type="protein sequence ID" value="OXN01447.1"/>
    <property type="molecule type" value="Genomic_DNA"/>
</dbReference>
<dbReference type="Proteomes" id="UP000215433">
    <property type="component" value="Unassembled WGS sequence"/>
</dbReference>
<evidence type="ECO:0000313" key="1">
    <source>
        <dbReference type="EMBL" id="OXN01447.1"/>
    </source>
</evidence>
<comment type="caution">
    <text evidence="1">The sequence shown here is derived from an EMBL/GenBank/DDBJ whole genome shotgun (WGS) entry which is preliminary data.</text>
</comment>
<reference evidence="1 2" key="1">
    <citation type="submission" date="2017-05" db="EMBL/GenBank/DDBJ databases">
        <title>Bifidobacterium vansinderenii sp. nov.</title>
        <authorList>
            <person name="Lugli G.A."/>
            <person name="Duranti S."/>
            <person name="Mangifesta M."/>
        </authorList>
    </citation>
    <scope>NUCLEOTIDE SEQUENCE [LARGE SCALE GENOMIC DNA]</scope>
    <source>
        <strain evidence="1 2">Tam10B</strain>
    </source>
</reference>
<protein>
    <submittedName>
        <fullName evidence="1">Uncharacterized protein</fullName>
    </submittedName>
</protein>
<evidence type="ECO:0000313" key="2">
    <source>
        <dbReference type="Proteomes" id="UP000215433"/>
    </source>
</evidence>
<organism evidence="1 2">
    <name type="scientific">Bifidobacterium vansinderenii</name>
    <dbReference type="NCBI Taxonomy" id="1984871"/>
    <lineage>
        <taxon>Bacteria</taxon>
        <taxon>Bacillati</taxon>
        <taxon>Actinomycetota</taxon>
        <taxon>Actinomycetes</taxon>
        <taxon>Bifidobacteriales</taxon>
        <taxon>Bifidobacteriaceae</taxon>
        <taxon>Bifidobacterium</taxon>
    </lineage>
</organism>
<proteinExistence type="predicted"/>
<gene>
    <name evidence="1" type="ORF">Tam10B_0450</name>
</gene>